<evidence type="ECO:0000313" key="3">
    <source>
        <dbReference type="Proteomes" id="UP000631034"/>
    </source>
</evidence>
<name>A0A8J7CD65_9PROT</name>
<dbReference type="InterPro" id="IPR049945">
    <property type="entry name" value="AAA_22"/>
</dbReference>
<dbReference type="EMBL" id="JACZHT010000002">
    <property type="protein sequence ID" value="MBE1236769.1"/>
    <property type="molecule type" value="Genomic_DNA"/>
</dbReference>
<dbReference type="InterPro" id="IPR027417">
    <property type="entry name" value="P-loop_NTPase"/>
</dbReference>
<sequence>MYEDFYGLTRKPFSLLPDSSFIYPARSHIKAMHVLEYGMLSAAGFVVLSGEVGSGKTMIIRRYLLSRKDDVAVGLITNASQTFGNLMTWIAMAYGFDHRDGDYVSLYDRFVDFLLENYAEGKRTVLIIDEAQNLTERMLEDLRMLSNINNEMDQVLQIVLVGQPELLAMLRKPELRQFSQRITVHCHLTPLDLVDTTGYIRHRVSIAGGAPELFDDLACATIHYFSGGLPRLINLLCDVSLLYGFSQEQKVITFNTVVEAVEDREAGGLSPFTPIPDGWDRERLCLSMIESLDAAPLPEVAIA</sequence>
<dbReference type="CDD" id="cd00009">
    <property type="entry name" value="AAA"/>
    <property type="match status" value="1"/>
</dbReference>
<accession>A0A8J7CD65</accession>
<proteinExistence type="predicted"/>
<evidence type="ECO:0000313" key="2">
    <source>
        <dbReference type="EMBL" id="MBE1236769.1"/>
    </source>
</evidence>
<dbReference type="PANTHER" id="PTHR35894:SF1">
    <property type="entry name" value="PHOSPHORIBULOKINASE _ URIDINE KINASE FAMILY"/>
    <property type="match status" value="1"/>
</dbReference>
<dbReference type="Pfam" id="PF13401">
    <property type="entry name" value="AAA_22"/>
    <property type="match status" value="1"/>
</dbReference>
<protein>
    <submittedName>
        <fullName evidence="2">AAA family ATPase</fullName>
    </submittedName>
</protein>
<dbReference type="AlphaFoldDB" id="A0A8J7CD65"/>
<dbReference type="SUPFAM" id="SSF52540">
    <property type="entry name" value="P-loop containing nucleoside triphosphate hydrolases"/>
    <property type="match status" value="1"/>
</dbReference>
<dbReference type="Gene3D" id="3.40.50.300">
    <property type="entry name" value="P-loop containing nucleotide triphosphate hydrolases"/>
    <property type="match status" value="1"/>
</dbReference>
<dbReference type="GO" id="GO:0016887">
    <property type="term" value="F:ATP hydrolysis activity"/>
    <property type="evidence" value="ECO:0007669"/>
    <property type="project" value="InterPro"/>
</dbReference>
<dbReference type="Proteomes" id="UP000631034">
    <property type="component" value="Unassembled WGS sequence"/>
</dbReference>
<keyword evidence="3" id="KW-1185">Reference proteome</keyword>
<dbReference type="RefSeq" id="WP_192533775.1">
    <property type="nucleotide sequence ID" value="NZ_JACZHT010000002.1"/>
</dbReference>
<dbReference type="InterPro" id="IPR052026">
    <property type="entry name" value="ExeA_AAA_ATPase_DNA-bind"/>
</dbReference>
<evidence type="ECO:0000259" key="1">
    <source>
        <dbReference type="Pfam" id="PF13401"/>
    </source>
</evidence>
<organism evidence="2 3">
    <name type="scientific">Phaeovibrio sulfidiphilus</name>
    <dbReference type="NCBI Taxonomy" id="1220600"/>
    <lineage>
        <taxon>Bacteria</taxon>
        <taxon>Pseudomonadati</taxon>
        <taxon>Pseudomonadota</taxon>
        <taxon>Alphaproteobacteria</taxon>
        <taxon>Rhodospirillales</taxon>
        <taxon>Rhodospirillaceae</taxon>
        <taxon>Phaeovibrio</taxon>
    </lineage>
</organism>
<feature type="domain" description="ORC1/DEAH AAA+ ATPase" evidence="1">
    <location>
        <begin position="42"/>
        <end position="170"/>
    </location>
</feature>
<comment type="caution">
    <text evidence="2">The sequence shown here is derived from an EMBL/GenBank/DDBJ whole genome shotgun (WGS) entry which is preliminary data.</text>
</comment>
<dbReference type="PANTHER" id="PTHR35894">
    <property type="entry name" value="GENERAL SECRETION PATHWAY PROTEIN A-RELATED"/>
    <property type="match status" value="1"/>
</dbReference>
<gene>
    <name evidence="2" type="ORF">IHV25_03760</name>
</gene>
<reference evidence="2" key="1">
    <citation type="submission" date="2020-10" db="EMBL/GenBank/DDBJ databases">
        <title>Genome sequence of the unusual species of purple photosynthetic bacteria, Phaeovibrio sulfidiphilus DSM 23193, type strain.</title>
        <authorList>
            <person name="Kyndt J.A."/>
            <person name="Meyer T.E."/>
        </authorList>
    </citation>
    <scope>NUCLEOTIDE SEQUENCE</scope>
    <source>
        <strain evidence="2">DSM 23193</strain>
    </source>
</reference>